<name>A0A1E5WK81_9POAL</name>
<proteinExistence type="predicted"/>
<gene>
    <name evidence="1" type="ORF">BAE44_0001162</name>
</gene>
<keyword evidence="2" id="KW-1185">Reference proteome</keyword>
<feature type="non-terminal residue" evidence="1">
    <location>
        <position position="1"/>
    </location>
</feature>
<organism evidence="1 2">
    <name type="scientific">Dichanthelium oligosanthes</name>
    <dbReference type="NCBI Taxonomy" id="888268"/>
    <lineage>
        <taxon>Eukaryota</taxon>
        <taxon>Viridiplantae</taxon>
        <taxon>Streptophyta</taxon>
        <taxon>Embryophyta</taxon>
        <taxon>Tracheophyta</taxon>
        <taxon>Spermatophyta</taxon>
        <taxon>Magnoliopsida</taxon>
        <taxon>Liliopsida</taxon>
        <taxon>Poales</taxon>
        <taxon>Poaceae</taxon>
        <taxon>PACMAD clade</taxon>
        <taxon>Panicoideae</taxon>
        <taxon>Panicodae</taxon>
        <taxon>Paniceae</taxon>
        <taxon>Dichantheliinae</taxon>
        <taxon>Dichanthelium</taxon>
    </lineage>
</organism>
<protein>
    <submittedName>
        <fullName evidence="1">Uncharacterized protein</fullName>
    </submittedName>
</protein>
<dbReference type="OrthoDB" id="681034at2759"/>
<dbReference type="Proteomes" id="UP000095767">
    <property type="component" value="Unassembled WGS sequence"/>
</dbReference>
<dbReference type="AlphaFoldDB" id="A0A1E5WK81"/>
<sequence length="60" mass="7172">LPNHLRRIKSAFLMYTAWNVWEERNRRIFEGRQKDAMQVEQQIKAEMALRRMACGGPELP</sequence>
<comment type="caution">
    <text evidence="1">The sequence shown here is derived from an EMBL/GenBank/DDBJ whole genome shotgun (WGS) entry which is preliminary data.</text>
</comment>
<reference evidence="1 2" key="1">
    <citation type="submission" date="2016-09" db="EMBL/GenBank/DDBJ databases">
        <title>The draft genome of Dichanthelium oligosanthes: A C3 panicoid grass species.</title>
        <authorList>
            <person name="Studer A.J."/>
            <person name="Schnable J.C."/>
            <person name="Brutnell T.P."/>
        </authorList>
    </citation>
    <scope>NUCLEOTIDE SEQUENCE [LARGE SCALE GENOMIC DNA]</scope>
    <source>
        <strain evidence="2">cv. Kellogg 1175</strain>
        <tissue evidence="1">Leaf</tissue>
    </source>
</reference>
<evidence type="ECO:0000313" key="2">
    <source>
        <dbReference type="Proteomes" id="UP000095767"/>
    </source>
</evidence>
<dbReference type="EMBL" id="LWDX02004107">
    <property type="protein sequence ID" value="OEL37816.1"/>
    <property type="molecule type" value="Genomic_DNA"/>
</dbReference>
<accession>A0A1E5WK81</accession>
<evidence type="ECO:0000313" key="1">
    <source>
        <dbReference type="EMBL" id="OEL37816.1"/>
    </source>
</evidence>